<evidence type="ECO:0000259" key="1">
    <source>
        <dbReference type="PROSITE" id="PS50404"/>
    </source>
</evidence>
<dbReference type="InterPro" id="IPR004046">
    <property type="entry name" value="GST_C"/>
</dbReference>
<evidence type="ECO:0000259" key="2">
    <source>
        <dbReference type="PROSITE" id="PS50405"/>
    </source>
</evidence>
<proteinExistence type="predicted"/>
<dbReference type="InterPro" id="IPR036249">
    <property type="entry name" value="Thioredoxin-like_sf"/>
</dbReference>
<dbReference type="InterPro" id="IPR040079">
    <property type="entry name" value="Glutathione_S-Trfase"/>
</dbReference>
<dbReference type="Pfam" id="PF13409">
    <property type="entry name" value="GST_N_2"/>
    <property type="match status" value="1"/>
</dbReference>
<dbReference type="Gene3D" id="3.40.30.10">
    <property type="entry name" value="Glutaredoxin"/>
    <property type="match status" value="1"/>
</dbReference>
<dbReference type="SUPFAM" id="SSF52833">
    <property type="entry name" value="Thioredoxin-like"/>
    <property type="match status" value="1"/>
</dbReference>
<dbReference type="SFLD" id="SFLDG00358">
    <property type="entry name" value="Main_(cytGST)"/>
    <property type="match status" value="1"/>
</dbReference>
<evidence type="ECO:0000313" key="3">
    <source>
        <dbReference type="EMBL" id="MCL1045300.1"/>
    </source>
</evidence>
<dbReference type="PROSITE" id="PS50404">
    <property type="entry name" value="GST_NTER"/>
    <property type="match status" value="1"/>
</dbReference>
<feature type="domain" description="GST C-terminal" evidence="2">
    <location>
        <begin position="83"/>
        <end position="199"/>
    </location>
</feature>
<organism evidence="3 4">
    <name type="scientific">Shewanella electrodiphila</name>
    <dbReference type="NCBI Taxonomy" id="934143"/>
    <lineage>
        <taxon>Bacteria</taxon>
        <taxon>Pseudomonadati</taxon>
        <taxon>Pseudomonadota</taxon>
        <taxon>Gammaproteobacteria</taxon>
        <taxon>Alteromonadales</taxon>
        <taxon>Shewanellaceae</taxon>
        <taxon>Shewanella</taxon>
    </lineage>
</organism>
<comment type="caution">
    <text evidence="3">The sequence shown here is derived from an EMBL/GenBank/DDBJ whole genome shotgun (WGS) entry which is preliminary data.</text>
</comment>
<dbReference type="Proteomes" id="UP001202134">
    <property type="component" value="Unassembled WGS sequence"/>
</dbReference>
<sequence>MTVFGDEKSGNCYKIKLTLSLLNIDYQWKNVDLLKGETQTSEFLTKSPQGKVPIIELPDGKILAESNAIIGYLAEGSQLIPHDTFDKALMYQWMFYEQYTHEPCIAVARFIQFYQNMPAERQSEYIVLHEKGEQILSLLDKELLAKPFMIGEQFTLADIALYAYTHVAHEGGFDLSVYPNIQNWLFRITEQIGYVAMID</sequence>
<dbReference type="InterPro" id="IPR036282">
    <property type="entry name" value="Glutathione-S-Trfase_C_sf"/>
</dbReference>
<dbReference type="InterPro" id="IPR010987">
    <property type="entry name" value="Glutathione-S-Trfase_C-like"/>
</dbReference>
<evidence type="ECO:0000313" key="4">
    <source>
        <dbReference type="Proteomes" id="UP001202134"/>
    </source>
</evidence>
<dbReference type="CDD" id="cd03056">
    <property type="entry name" value="GST_N_4"/>
    <property type="match status" value="1"/>
</dbReference>
<accession>A0ABT0KN75</accession>
<dbReference type="PROSITE" id="PS50405">
    <property type="entry name" value="GST_CTER"/>
    <property type="match status" value="1"/>
</dbReference>
<feature type="domain" description="GST N-terminal" evidence="1">
    <location>
        <begin position="1"/>
        <end position="81"/>
    </location>
</feature>
<dbReference type="PANTHER" id="PTHR44051:SF2">
    <property type="entry name" value="HYPOTHETICAL GLUTATHIONE S-TRANSFERASE LIKE PROTEIN"/>
    <property type="match status" value="1"/>
</dbReference>
<dbReference type="InterPro" id="IPR004045">
    <property type="entry name" value="Glutathione_S-Trfase_N"/>
</dbReference>
<dbReference type="EMBL" id="JAKIKU010000003">
    <property type="protein sequence ID" value="MCL1045300.1"/>
    <property type="molecule type" value="Genomic_DNA"/>
</dbReference>
<dbReference type="Gene3D" id="1.20.1050.10">
    <property type="match status" value="1"/>
</dbReference>
<gene>
    <name evidence="3" type="ORF">L2737_08160</name>
</gene>
<keyword evidence="4" id="KW-1185">Reference proteome</keyword>
<reference evidence="3 4" key="1">
    <citation type="submission" date="2022-01" db="EMBL/GenBank/DDBJ databases">
        <title>Whole genome-based taxonomy of the Shewanellaceae.</title>
        <authorList>
            <person name="Martin-Rodriguez A.J."/>
        </authorList>
    </citation>
    <scope>NUCLEOTIDE SEQUENCE [LARGE SCALE GENOMIC DNA]</scope>
    <source>
        <strain evidence="3 4">DSM 24955</strain>
    </source>
</reference>
<dbReference type="SUPFAM" id="SSF47616">
    <property type="entry name" value="GST C-terminal domain-like"/>
    <property type="match status" value="1"/>
</dbReference>
<name>A0ABT0KN75_9GAMM</name>
<dbReference type="PANTHER" id="PTHR44051">
    <property type="entry name" value="GLUTATHIONE S-TRANSFERASE-RELATED"/>
    <property type="match status" value="1"/>
</dbReference>
<dbReference type="SFLD" id="SFLDS00019">
    <property type="entry name" value="Glutathione_Transferase_(cytos"/>
    <property type="match status" value="1"/>
</dbReference>
<protein>
    <submittedName>
        <fullName evidence="3">Glutathione S-transferase family protein</fullName>
    </submittedName>
</protein>
<dbReference type="SFLD" id="SFLDG01151">
    <property type="entry name" value="Main.2:_Nu-like"/>
    <property type="match status" value="1"/>
</dbReference>
<dbReference type="Pfam" id="PF00043">
    <property type="entry name" value="GST_C"/>
    <property type="match status" value="1"/>
</dbReference>